<dbReference type="AlphaFoldDB" id="D0W5J2"/>
<sequence>MLQFRAQAQACEQRFPQKPAAGDDGQKMWLVHDNQMFINMQNFFFKRNTRLILTAGFPIIKHRLTGLKQRMFIQRRTIRTDHKTAVQPPAPIVRAHKRKTDAQKMQQRQPVKLLFMRQHQITGFDTVQ</sequence>
<protein>
    <submittedName>
        <fullName evidence="1">Uncharacterized protein</fullName>
    </submittedName>
</protein>
<name>D0W5J2_NEICI</name>
<dbReference type="EMBL" id="ACDY02000015">
    <property type="protein sequence ID" value="EEZ70920.1"/>
    <property type="molecule type" value="Genomic_DNA"/>
</dbReference>
<evidence type="ECO:0000313" key="2">
    <source>
        <dbReference type="Proteomes" id="UP000003294"/>
    </source>
</evidence>
<dbReference type="Proteomes" id="UP000003294">
    <property type="component" value="Unassembled WGS sequence"/>
</dbReference>
<evidence type="ECO:0000313" key="1">
    <source>
        <dbReference type="EMBL" id="EEZ70920.1"/>
    </source>
</evidence>
<reference evidence="1 2" key="1">
    <citation type="submission" date="2009-10" db="EMBL/GenBank/DDBJ databases">
        <authorList>
            <person name="Weinstock G."/>
            <person name="Sodergren E."/>
            <person name="Clifton S."/>
            <person name="Fulton L."/>
            <person name="Fulton B."/>
            <person name="Courtney L."/>
            <person name="Fronick C."/>
            <person name="Harrison M."/>
            <person name="Strong C."/>
            <person name="Farmer C."/>
            <person name="Delahaunty K."/>
            <person name="Markovic C."/>
            <person name="Hall O."/>
            <person name="Minx P."/>
            <person name="Tomlinson C."/>
            <person name="Mitreva M."/>
            <person name="Nelson J."/>
            <person name="Hou S."/>
            <person name="Wollam A."/>
            <person name="Pepin K.H."/>
            <person name="Johnson M."/>
            <person name="Bhonagiri V."/>
            <person name="Nash W.E."/>
            <person name="Warren W."/>
            <person name="Chinwalla A."/>
            <person name="Mardis E.R."/>
            <person name="Wilson R.K."/>
        </authorList>
    </citation>
    <scope>NUCLEOTIDE SEQUENCE [LARGE SCALE GENOMIC DNA]</scope>
    <source>
        <strain evidence="1 2">ATCC 14685</strain>
    </source>
</reference>
<organism evidence="1 2">
    <name type="scientific">Neisseria cinerea ATCC 14685</name>
    <dbReference type="NCBI Taxonomy" id="546262"/>
    <lineage>
        <taxon>Bacteria</taxon>
        <taxon>Pseudomonadati</taxon>
        <taxon>Pseudomonadota</taxon>
        <taxon>Betaproteobacteria</taxon>
        <taxon>Neisseriales</taxon>
        <taxon>Neisseriaceae</taxon>
        <taxon>Neisseria</taxon>
    </lineage>
</organism>
<accession>D0W5J2</accession>
<proteinExistence type="predicted"/>
<dbReference type="STRING" id="546262.NEICINOT_04961"/>
<gene>
    <name evidence="1" type="ORF">NEICINOT_04961</name>
</gene>
<comment type="caution">
    <text evidence="1">The sequence shown here is derived from an EMBL/GenBank/DDBJ whole genome shotgun (WGS) entry which is preliminary data.</text>
</comment>